<name>A0A0D0EAF4_9AGAM</name>
<protein>
    <submittedName>
        <fullName evidence="2">Uncharacterized protein</fullName>
    </submittedName>
</protein>
<dbReference type="InParanoid" id="A0A0D0EAF4"/>
<organism evidence="2 3">
    <name type="scientific">Paxillus rubicundulus Ve08.2h10</name>
    <dbReference type="NCBI Taxonomy" id="930991"/>
    <lineage>
        <taxon>Eukaryota</taxon>
        <taxon>Fungi</taxon>
        <taxon>Dikarya</taxon>
        <taxon>Basidiomycota</taxon>
        <taxon>Agaricomycotina</taxon>
        <taxon>Agaricomycetes</taxon>
        <taxon>Agaricomycetidae</taxon>
        <taxon>Boletales</taxon>
        <taxon>Paxilineae</taxon>
        <taxon>Paxillaceae</taxon>
        <taxon>Paxillus</taxon>
    </lineage>
</organism>
<dbReference type="OrthoDB" id="2641543at2759"/>
<reference evidence="2 3" key="1">
    <citation type="submission" date="2014-04" db="EMBL/GenBank/DDBJ databases">
        <authorList>
            <consortium name="DOE Joint Genome Institute"/>
            <person name="Kuo A."/>
            <person name="Kohler A."/>
            <person name="Jargeat P."/>
            <person name="Nagy L.G."/>
            <person name="Floudas D."/>
            <person name="Copeland A."/>
            <person name="Barry K.W."/>
            <person name="Cichocki N."/>
            <person name="Veneault-Fourrey C."/>
            <person name="LaButti K."/>
            <person name="Lindquist E.A."/>
            <person name="Lipzen A."/>
            <person name="Lundell T."/>
            <person name="Morin E."/>
            <person name="Murat C."/>
            <person name="Sun H."/>
            <person name="Tunlid A."/>
            <person name="Henrissat B."/>
            <person name="Grigoriev I.V."/>
            <person name="Hibbett D.S."/>
            <person name="Martin F."/>
            <person name="Nordberg H.P."/>
            <person name="Cantor M.N."/>
            <person name="Hua S.X."/>
        </authorList>
    </citation>
    <scope>NUCLEOTIDE SEQUENCE [LARGE SCALE GENOMIC DNA]</scope>
    <source>
        <strain evidence="2 3">Ve08.2h10</strain>
    </source>
</reference>
<sequence>MLSNTQSISSSLRPHLDNDPFVSYSQALHDYTLRLWTESRRIAEEKARKRRNETEFSLTSQMPKYSPT</sequence>
<dbReference type="Proteomes" id="UP000054538">
    <property type="component" value="Unassembled WGS sequence"/>
</dbReference>
<proteinExistence type="predicted"/>
<feature type="region of interest" description="Disordered" evidence="1">
    <location>
        <begin position="45"/>
        <end position="68"/>
    </location>
</feature>
<dbReference type="HOGENOM" id="CLU_196950_1_0_1"/>
<gene>
    <name evidence="2" type="ORF">PAXRUDRAFT_825835</name>
</gene>
<keyword evidence="3" id="KW-1185">Reference proteome</keyword>
<dbReference type="EMBL" id="KN824980">
    <property type="protein sequence ID" value="KIK96555.1"/>
    <property type="molecule type" value="Genomic_DNA"/>
</dbReference>
<evidence type="ECO:0000256" key="1">
    <source>
        <dbReference type="SAM" id="MobiDB-lite"/>
    </source>
</evidence>
<evidence type="ECO:0000313" key="2">
    <source>
        <dbReference type="EMBL" id="KIK96555.1"/>
    </source>
</evidence>
<reference evidence="3" key="2">
    <citation type="submission" date="2015-01" db="EMBL/GenBank/DDBJ databases">
        <title>Evolutionary Origins and Diversification of the Mycorrhizal Mutualists.</title>
        <authorList>
            <consortium name="DOE Joint Genome Institute"/>
            <consortium name="Mycorrhizal Genomics Consortium"/>
            <person name="Kohler A."/>
            <person name="Kuo A."/>
            <person name="Nagy L.G."/>
            <person name="Floudas D."/>
            <person name="Copeland A."/>
            <person name="Barry K.W."/>
            <person name="Cichocki N."/>
            <person name="Veneault-Fourrey C."/>
            <person name="LaButti K."/>
            <person name="Lindquist E.A."/>
            <person name="Lipzen A."/>
            <person name="Lundell T."/>
            <person name="Morin E."/>
            <person name="Murat C."/>
            <person name="Riley R."/>
            <person name="Ohm R."/>
            <person name="Sun H."/>
            <person name="Tunlid A."/>
            <person name="Henrissat B."/>
            <person name="Grigoriev I.V."/>
            <person name="Hibbett D.S."/>
            <person name="Martin F."/>
        </authorList>
    </citation>
    <scope>NUCLEOTIDE SEQUENCE [LARGE SCALE GENOMIC DNA]</scope>
    <source>
        <strain evidence="3">Ve08.2h10</strain>
    </source>
</reference>
<accession>A0A0D0EAF4</accession>
<feature type="compositionally biased region" description="Polar residues" evidence="1">
    <location>
        <begin position="56"/>
        <end position="68"/>
    </location>
</feature>
<evidence type="ECO:0000313" key="3">
    <source>
        <dbReference type="Proteomes" id="UP000054538"/>
    </source>
</evidence>
<dbReference type="AlphaFoldDB" id="A0A0D0EAF4"/>